<evidence type="ECO:0000256" key="1">
    <source>
        <dbReference type="SAM" id="MobiDB-lite"/>
    </source>
</evidence>
<feature type="compositionally biased region" description="Basic residues" evidence="1">
    <location>
        <begin position="175"/>
        <end position="186"/>
    </location>
</feature>
<feature type="compositionally biased region" description="Basic and acidic residues" evidence="1">
    <location>
        <begin position="202"/>
        <end position="222"/>
    </location>
</feature>
<sequence>MGMRMCVARRWAGKATAPPVRSQRPRAYETVKTGCAWGVARSGHHLHSSANAPRSTSRAQIKYNVSELEEGLSSGEDGAAAAAAFIEALTGETVEAVDALITLHDGVPAPVSPLPPSPPAPPDDNAVDGCAAAPEPVVKRWVARAPSAAYIAAEAAERARAVRASMKLVPAKLPPAKRARGCRGGRKRQEQQAAAAAVPVPRRTEPIREEARPRDPQPEGKGSKLSSALKARLGFF</sequence>
<keyword evidence="3" id="KW-1185">Reference proteome</keyword>
<reference evidence="2" key="2">
    <citation type="journal article" date="2023" name="BMC Genomics">
        <title>Pest status, molecular evolution, and epigenetic factors derived from the genome assembly of Frankliniella fusca, a thysanopteran phytovirus vector.</title>
        <authorList>
            <person name="Catto M.A."/>
            <person name="Labadie P.E."/>
            <person name="Jacobson A.L."/>
            <person name="Kennedy G.G."/>
            <person name="Srinivasan R."/>
            <person name="Hunt B.G."/>
        </authorList>
    </citation>
    <scope>NUCLEOTIDE SEQUENCE</scope>
    <source>
        <strain evidence="2">PL_HMW_Pooled</strain>
    </source>
</reference>
<dbReference type="Proteomes" id="UP001219518">
    <property type="component" value="Unassembled WGS sequence"/>
</dbReference>
<proteinExistence type="predicted"/>
<accession>A0AAE1GVT5</accession>
<feature type="compositionally biased region" description="Low complexity" evidence="1">
    <location>
        <begin position="191"/>
        <end position="201"/>
    </location>
</feature>
<organism evidence="2 3">
    <name type="scientific">Frankliniella fusca</name>
    <dbReference type="NCBI Taxonomy" id="407009"/>
    <lineage>
        <taxon>Eukaryota</taxon>
        <taxon>Metazoa</taxon>
        <taxon>Ecdysozoa</taxon>
        <taxon>Arthropoda</taxon>
        <taxon>Hexapoda</taxon>
        <taxon>Insecta</taxon>
        <taxon>Pterygota</taxon>
        <taxon>Neoptera</taxon>
        <taxon>Paraneoptera</taxon>
        <taxon>Thysanoptera</taxon>
        <taxon>Terebrantia</taxon>
        <taxon>Thripoidea</taxon>
        <taxon>Thripidae</taxon>
        <taxon>Frankliniella</taxon>
    </lineage>
</organism>
<name>A0AAE1GVT5_9NEOP</name>
<gene>
    <name evidence="2" type="ORF">KUF71_004144</name>
</gene>
<dbReference type="AlphaFoldDB" id="A0AAE1GVT5"/>
<comment type="caution">
    <text evidence="2">The sequence shown here is derived from an EMBL/GenBank/DDBJ whole genome shotgun (WGS) entry which is preliminary data.</text>
</comment>
<evidence type="ECO:0000313" key="3">
    <source>
        <dbReference type="Proteomes" id="UP001219518"/>
    </source>
</evidence>
<reference evidence="2" key="1">
    <citation type="submission" date="2021-07" db="EMBL/GenBank/DDBJ databases">
        <authorList>
            <person name="Catto M.A."/>
            <person name="Jacobson A."/>
            <person name="Kennedy G."/>
            <person name="Labadie P."/>
            <person name="Hunt B.G."/>
            <person name="Srinivasan R."/>
        </authorList>
    </citation>
    <scope>NUCLEOTIDE SEQUENCE</scope>
    <source>
        <strain evidence="2">PL_HMW_Pooled</strain>
        <tissue evidence="2">Head</tissue>
    </source>
</reference>
<protein>
    <submittedName>
        <fullName evidence="2">Homoserine O-acetyltransferase</fullName>
    </submittedName>
</protein>
<evidence type="ECO:0000313" key="2">
    <source>
        <dbReference type="EMBL" id="KAK3910270.1"/>
    </source>
</evidence>
<feature type="region of interest" description="Disordered" evidence="1">
    <location>
        <begin position="173"/>
        <end position="236"/>
    </location>
</feature>
<dbReference type="EMBL" id="JAHWGI010000148">
    <property type="protein sequence ID" value="KAK3910270.1"/>
    <property type="molecule type" value="Genomic_DNA"/>
</dbReference>